<dbReference type="RefSeq" id="WP_157170321.1">
    <property type="nucleotide sequence ID" value="NZ_JAAXOR010000007.1"/>
</dbReference>
<feature type="signal peptide" evidence="1">
    <location>
        <begin position="1"/>
        <end position="28"/>
    </location>
</feature>
<reference evidence="2 3" key="1">
    <citation type="submission" date="2017-07" db="EMBL/GenBank/DDBJ databases">
        <title>First draft Genome Sequence of Nocardia cerradoensis isolated from human infection.</title>
        <authorList>
            <person name="Carrasco G."/>
        </authorList>
    </citation>
    <scope>NUCLEOTIDE SEQUENCE [LARGE SCALE GENOMIC DNA]</scope>
    <source>
        <strain evidence="2 3">CNM20130759</strain>
    </source>
</reference>
<dbReference type="Proteomes" id="UP000215506">
    <property type="component" value="Unassembled WGS sequence"/>
</dbReference>
<gene>
    <name evidence="2" type="ORF">B7C42_08021</name>
</gene>
<accession>A0A231GTH3</accession>
<comment type="caution">
    <text evidence="2">The sequence shown here is derived from an EMBL/GenBank/DDBJ whole genome shotgun (WGS) entry which is preliminary data.</text>
</comment>
<evidence type="ECO:0000256" key="1">
    <source>
        <dbReference type="SAM" id="SignalP"/>
    </source>
</evidence>
<sequence>MTINRALIGSLVIAAAGSFFGISTSAHAVPTGSYQVPDLTFQATGPHEVTATIHNPNDSGICWATIGIDGSVHEFAEHSGAGYAAAGQTIQVKREDLPAGRYSVGGGCGATTTDVHQVLAPSQEVTVPGDTPPPSTGSFGS</sequence>
<dbReference type="AlphaFoldDB" id="A0A231GTH3"/>
<feature type="chain" id="PRO_5012624271" description="EfeO-type cupredoxin-like domain-containing protein" evidence="1">
    <location>
        <begin position="29"/>
        <end position="141"/>
    </location>
</feature>
<organism evidence="2 3">
    <name type="scientific">Nocardia cerradoensis</name>
    <dbReference type="NCBI Taxonomy" id="85688"/>
    <lineage>
        <taxon>Bacteria</taxon>
        <taxon>Bacillati</taxon>
        <taxon>Actinomycetota</taxon>
        <taxon>Actinomycetes</taxon>
        <taxon>Mycobacteriales</taxon>
        <taxon>Nocardiaceae</taxon>
        <taxon>Nocardia</taxon>
    </lineage>
</organism>
<evidence type="ECO:0008006" key="4">
    <source>
        <dbReference type="Google" id="ProtNLM"/>
    </source>
</evidence>
<evidence type="ECO:0000313" key="2">
    <source>
        <dbReference type="EMBL" id="OXR39916.1"/>
    </source>
</evidence>
<dbReference type="EMBL" id="NGAF01000052">
    <property type="protein sequence ID" value="OXR39916.1"/>
    <property type="molecule type" value="Genomic_DNA"/>
</dbReference>
<keyword evidence="3" id="KW-1185">Reference proteome</keyword>
<protein>
    <recommendedName>
        <fullName evidence="4">EfeO-type cupredoxin-like domain-containing protein</fullName>
    </recommendedName>
</protein>
<proteinExistence type="predicted"/>
<name>A0A231GTH3_9NOCA</name>
<keyword evidence="1" id="KW-0732">Signal</keyword>
<evidence type="ECO:0000313" key="3">
    <source>
        <dbReference type="Proteomes" id="UP000215506"/>
    </source>
</evidence>